<dbReference type="EMBL" id="JAXOVC010000010">
    <property type="protein sequence ID" value="KAK4496656.1"/>
    <property type="molecule type" value="Genomic_DNA"/>
</dbReference>
<evidence type="ECO:0000256" key="2">
    <source>
        <dbReference type="ARBA" id="ARBA00023002"/>
    </source>
</evidence>
<dbReference type="InterPro" id="IPR008259">
    <property type="entry name" value="FMN_hydac_DH_AS"/>
</dbReference>
<comment type="cofactor">
    <cofactor evidence="1">
        <name>FMN</name>
        <dbReference type="ChEBI" id="CHEBI:58210"/>
    </cofactor>
</comment>
<dbReference type="InterPro" id="IPR000262">
    <property type="entry name" value="FMN-dep_DH"/>
</dbReference>
<evidence type="ECO:0000313" key="6">
    <source>
        <dbReference type="Proteomes" id="UP001305779"/>
    </source>
</evidence>
<keyword evidence="2" id="KW-0560">Oxidoreductase</keyword>
<dbReference type="InterPro" id="IPR037396">
    <property type="entry name" value="FMN_HAD"/>
</dbReference>
<dbReference type="Gene3D" id="3.20.20.70">
    <property type="entry name" value="Aldolase class I"/>
    <property type="match status" value="1"/>
</dbReference>
<protein>
    <recommendedName>
        <fullName evidence="4">FMN hydroxy acid dehydrogenase domain-containing protein</fullName>
    </recommendedName>
</protein>
<evidence type="ECO:0000313" key="5">
    <source>
        <dbReference type="EMBL" id="KAK4496656.1"/>
    </source>
</evidence>
<comment type="caution">
    <text evidence="5">The sequence shown here is derived from an EMBL/GenBank/DDBJ whole genome shotgun (WGS) entry which is preliminary data.</text>
</comment>
<dbReference type="PROSITE" id="PS51349">
    <property type="entry name" value="FMN_HYDROXY_ACID_DH_2"/>
    <property type="match status" value="1"/>
</dbReference>
<accession>A0ABR0E5Z8</accession>
<comment type="similarity">
    <text evidence="3">Belongs to the FMN-dependent alpha-hydroxy acid dehydrogenase family.</text>
</comment>
<proteinExistence type="inferred from homology"/>
<name>A0ABR0E5Z8_ZASCE</name>
<dbReference type="InterPro" id="IPR012133">
    <property type="entry name" value="Alpha-hydoxy_acid_DH_FMN"/>
</dbReference>
<dbReference type="PIRSF" id="PIRSF000138">
    <property type="entry name" value="Al-hdrx_acd_dh"/>
    <property type="match status" value="1"/>
</dbReference>
<dbReference type="PANTHER" id="PTHR10578:SF143">
    <property type="entry name" value="FMN-DEPENDENT ALPHA-HYDROXY ACID DEHYDROGENASE PB1A11.03"/>
    <property type="match status" value="1"/>
</dbReference>
<reference evidence="5 6" key="1">
    <citation type="journal article" date="2023" name="G3 (Bethesda)">
        <title>A chromosome-level genome assembly of Zasmidium syzygii isolated from banana leaves.</title>
        <authorList>
            <person name="van Westerhoven A.C."/>
            <person name="Mehrabi R."/>
            <person name="Talebi R."/>
            <person name="Steentjes M.B.F."/>
            <person name="Corcolon B."/>
            <person name="Chong P.A."/>
            <person name="Kema G.H.J."/>
            <person name="Seidl M.F."/>
        </authorList>
    </citation>
    <scope>NUCLEOTIDE SEQUENCE [LARGE SCALE GENOMIC DNA]</scope>
    <source>
        <strain evidence="5 6">P124</strain>
    </source>
</reference>
<dbReference type="SUPFAM" id="SSF51395">
    <property type="entry name" value="FMN-linked oxidoreductases"/>
    <property type="match status" value="1"/>
</dbReference>
<evidence type="ECO:0000259" key="4">
    <source>
        <dbReference type="PROSITE" id="PS51349"/>
    </source>
</evidence>
<dbReference type="Pfam" id="PF01070">
    <property type="entry name" value="FMN_dh"/>
    <property type="match status" value="1"/>
</dbReference>
<sequence length="410" mass="44323">MAASSIPSRPRTAPHEYEAQTFLNALKGIKPSITFDSSKWEELAKDALSADSWGYLSGNAGTGETDKRNREAFHDWAILPSRLVQTKYPDLETTVLGQRLSYPVALAPIGVQKIFHRDGEIAAAKAAASCGVPYTLSSATCTSIEKVAEANEGGTSWFQLYWPSNEHNEYTVSLLRRAKAAGYTSLFVTVDTCAMGWRYVDMDHGYNPFLVADHVGVENGLTDPVFQKRLREKHGKSVDDDLATAVAEWAGISTPGLSHSWEDLAFLKRHWDGPIVLKGIQTVADAKKAVAYGMQGVVVSNHGGRQQDGVPGSLDTLEAISNAVGSELDVFFDSGIRSGVDIVKALALGAKCVFIGRPYIYGLAINGQTGVEHVLKALLGEFEMTLHQAGIASVQPEDLNRGILTSSPRN</sequence>
<dbReference type="InterPro" id="IPR013785">
    <property type="entry name" value="Aldolase_TIM"/>
</dbReference>
<gene>
    <name evidence="5" type="ORF">PRZ48_012638</name>
</gene>
<evidence type="ECO:0000256" key="1">
    <source>
        <dbReference type="ARBA" id="ARBA00001917"/>
    </source>
</evidence>
<dbReference type="PROSITE" id="PS00557">
    <property type="entry name" value="FMN_HYDROXY_ACID_DH_1"/>
    <property type="match status" value="1"/>
</dbReference>
<keyword evidence="6" id="KW-1185">Reference proteome</keyword>
<dbReference type="PANTHER" id="PTHR10578">
    <property type="entry name" value="S -2-HYDROXY-ACID OXIDASE-RELATED"/>
    <property type="match status" value="1"/>
</dbReference>
<feature type="domain" description="FMN hydroxy acid dehydrogenase" evidence="4">
    <location>
        <begin position="29"/>
        <end position="407"/>
    </location>
</feature>
<organism evidence="5 6">
    <name type="scientific">Zasmidium cellare</name>
    <name type="common">Wine cellar mold</name>
    <name type="synonym">Racodium cellare</name>
    <dbReference type="NCBI Taxonomy" id="395010"/>
    <lineage>
        <taxon>Eukaryota</taxon>
        <taxon>Fungi</taxon>
        <taxon>Dikarya</taxon>
        <taxon>Ascomycota</taxon>
        <taxon>Pezizomycotina</taxon>
        <taxon>Dothideomycetes</taxon>
        <taxon>Dothideomycetidae</taxon>
        <taxon>Mycosphaerellales</taxon>
        <taxon>Mycosphaerellaceae</taxon>
        <taxon>Zasmidium</taxon>
    </lineage>
</organism>
<evidence type="ECO:0000256" key="3">
    <source>
        <dbReference type="ARBA" id="ARBA00024042"/>
    </source>
</evidence>
<dbReference type="Proteomes" id="UP001305779">
    <property type="component" value="Unassembled WGS sequence"/>
</dbReference>